<keyword evidence="7" id="KW-0862">Zinc</keyword>
<organism evidence="14 15">
    <name type="scientific">Hyphobacterium vulgare</name>
    <dbReference type="NCBI Taxonomy" id="1736751"/>
    <lineage>
        <taxon>Bacteria</taxon>
        <taxon>Pseudomonadati</taxon>
        <taxon>Pseudomonadota</taxon>
        <taxon>Alphaproteobacteria</taxon>
        <taxon>Maricaulales</taxon>
        <taxon>Maricaulaceae</taxon>
        <taxon>Hyphobacterium</taxon>
    </lineage>
</organism>
<dbReference type="InterPro" id="IPR003593">
    <property type="entry name" value="AAA+_ATPase"/>
</dbReference>
<dbReference type="Pfam" id="PF13177">
    <property type="entry name" value="DNA_pol3_delta2"/>
    <property type="match status" value="1"/>
</dbReference>
<protein>
    <recommendedName>
        <fullName evidence="11">DNA polymerase III subunit gamma/tau</fullName>
        <ecNumber evidence="11">2.7.7.7</ecNumber>
    </recommendedName>
</protein>
<dbReference type="RefSeq" id="WP_343165074.1">
    <property type="nucleotide sequence ID" value="NZ_JBHRSV010000002.1"/>
</dbReference>
<dbReference type="InterPro" id="IPR050238">
    <property type="entry name" value="DNA_Rep/Repair_Clamp_Loader"/>
</dbReference>
<dbReference type="InterPro" id="IPR027417">
    <property type="entry name" value="P-loop_NTPase"/>
</dbReference>
<dbReference type="InterPro" id="IPR045085">
    <property type="entry name" value="HLD_clamp_pol_III_gamma_tau"/>
</dbReference>
<keyword evidence="15" id="KW-1185">Reference proteome</keyword>
<dbReference type="InterPro" id="IPR008921">
    <property type="entry name" value="DNA_pol3_clamp-load_cplx_C"/>
</dbReference>
<proteinExistence type="inferred from homology"/>
<comment type="similarity">
    <text evidence="1 11">Belongs to the DnaX/STICHEL family.</text>
</comment>
<evidence type="ECO:0000256" key="8">
    <source>
        <dbReference type="ARBA" id="ARBA00022840"/>
    </source>
</evidence>
<keyword evidence="9 11" id="KW-0239">DNA-directed DNA polymerase</keyword>
<evidence type="ECO:0000313" key="15">
    <source>
        <dbReference type="Proteomes" id="UP001595379"/>
    </source>
</evidence>
<feature type="region of interest" description="Disordered" evidence="12">
    <location>
        <begin position="409"/>
        <end position="480"/>
    </location>
</feature>
<accession>A0ABV6ZV73</accession>
<comment type="function">
    <text evidence="11">DNA polymerase III is a complex, multichain enzyme responsible for most of the replicative synthesis in bacteria. This DNA polymerase also exhibits 3' to 5' exonuclease activity.</text>
</comment>
<name>A0ABV6ZV73_9PROT</name>
<feature type="region of interest" description="Disordered" evidence="12">
    <location>
        <begin position="1"/>
        <end position="23"/>
    </location>
</feature>
<dbReference type="SUPFAM" id="SSF52540">
    <property type="entry name" value="P-loop containing nucleoside triphosphate hydrolases"/>
    <property type="match status" value="1"/>
</dbReference>
<dbReference type="EC" id="2.7.7.7" evidence="11"/>
<comment type="subunit">
    <text evidence="11">DNA polymerase III contains a core (composed of alpha, epsilon and theta chains) that associates with a tau subunit. This core dimerizes to form the POLIII' complex. PolIII' associates with the gamma complex (composed of gamma, delta, delta', psi and chi chains) and with the beta chain to form the complete DNA polymerase III complex.</text>
</comment>
<keyword evidence="4 11" id="KW-0235">DNA replication</keyword>
<dbReference type="GO" id="GO:0003887">
    <property type="term" value="F:DNA-directed DNA polymerase activity"/>
    <property type="evidence" value="ECO:0007669"/>
    <property type="project" value="UniProtKB-EC"/>
</dbReference>
<dbReference type="InterPro" id="IPR012763">
    <property type="entry name" value="DNA_pol_III_sug/sutau_N"/>
</dbReference>
<keyword evidence="2 11" id="KW-0808">Transferase</keyword>
<evidence type="ECO:0000259" key="13">
    <source>
        <dbReference type="SMART" id="SM00382"/>
    </source>
</evidence>
<evidence type="ECO:0000313" key="14">
    <source>
        <dbReference type="EMBL" id="MFC2925298.1"/>
    </source>
</evidence>
<dbReference type="Gene3D" id="1.10.8.60">
    <property type="match status" value="1"/>
</dbReference>
<reference evidence="15" key="1">
    <citation type="journal article" date="2019" name="Int. J. Syst. Evol. Microbiol.">
        <title>The Global Catalogue of Microorganisms (GCM) 10K type strain sequencing project: providing services to taxonomists for standard genome sequencing and annotation.</title>
        <authorList>
            <consortium name="The Broad Institute Genomics Platform"/>
            <consortium name="The Broad Institute Genome Sequencing Center for Infectious Disease"/>
            <person name="Wu L."/>
            <person name="Ma J."/>
        </authorList>
    </citation>
    <scope>NUCLEOTIDE SEQUENCE [LARGE SCALE GENOMIC DNA]</scope>
    <source>
        <strain evidence="15">KCTC 52487</strain>
    </source>
</reference>
<dbReference type="Gene3D" id="1.20.272.10">
    <property type="match status" value="1"/>
</dbReference>
<dbReference type="InterPro" id="IPR022107">
    <property type="entry name" value="DNA_pol_III_gamma/tau_C"/>
</dbReference>
<gene>
    <name evidence="11" type="primary">dnaX</name>
    <name evidence="14" type="ORF">ACFOOR_04185</name>
</gene>
<evidence type="ECO:0000256" key="4">
    <source>
        <dbReference type="ARBA" id="ARBA00022705"/>
    </source>
</evidence>
<evidence type="ECO:0000256" key="3">
    <source>
        <dbReference type="ARBA" id="ARBA00022695"/>
    </source>
</evidence>
<dbReference type="Pfam" id="PF12169">
    <property type="entry name" value="DNA_pol3_gamma3"/>
    <property type="match status" value="1"/>
</dbReference>
<evidence type="ECO:0000256" key="7">
    <source>
        <dbReference type="ARBA" id="ARBA00022833"/>
    </source>
</evidence>
<dbReference type="EMBL" id="JBHRSV010000002">
    <property type="protein sequence ID" value="MFC2925298.1"/>
    <property type="molecule type" value="Genomic_DNA"/>
</dbReference>
<evidence type="ECO:0000256" key="9">
    <source>
        <dbReference type="ARBA" id="ARBA00022932"/>
    </source>
</evidence>
<dbReference type="CDD" id="cd00009">
    <property type="entry name" value="AAA"/>
    <property type="match status" value="1"/>
</dbReference>
<evidence type="ECO:0000256" key="10">
    <source>
        <dbReference type="ARBA" id="ARBA00049244"/>
    </source>
</evidence>
<evidence type="ECO:0000256" key="6">
    <source>
        <dbReference type="ARBA" id="ARBA00022741"/>
    </source>
</evidence>
<dbReference type="SMART" id="SM00382">
    <property type="entry name" value="AAA"/>
    <property type="match status" value="1"/>
</dbReference>
<dbReference type="CDD" id="cd18137">
    <property type="entry name" value="HLD_clamp_pol_III_gamma_tau"/>
    <property type="match status" value="1"/>
</dbReference>
<comment type="caution">
    <text evidence="14">The sequence shown here is derived from an EMBL/GenBank/DDBJ whole genome shotgun (WGS) entry which is preliminary data.</text>
</comment>
<evidence type="ECO:0000256" key="2">
    <source>
        <dbReference type="ARBA" id="ARBA00022679"/>
    </source>
</evidence>
<feature type="domain" description="AAA+ ATPase" evidence="13">
    <location>
        <begin position="62"/>
        <end position="208"/>
    </location>
</feature>
<keyword evidence="3 11" id="KW-0548">Nucleotidyltransferase</keyword>
<evidence type="ECO:0000256" key="12">
    <source>
        <dbReference type="SAM" id="MobiDB-lite"/>
    </source>
</evidence>
<keyword evidence="5" id="KW-0479">Metal-binding</keyword>
<dbReference type="SUPFAM" id="SSF48019">
    <property type="entry name" value="post-AAA+ oligomerization domain-like"/>
    <property type="match status" value="1"/>
</dbReference>
<evidence type="ECO:0000256" key="5">
    <source>
        <dbReference type="ARBA" id="ARBA00022723"/>
    </source>
</evidence>
<dbReference type="InterPro" id="IPR022754">
    <property type="entry name" value="DNA_pol_III_gamma-3"/>
</dbReference>
<dbReference type="Pfam" id="PF22608">
    <property type="entry name" value="DNAX_ATPase_lid"/>
    <property type="match status" value="1"/>
</dbReference>
<keyword evidence="8 11" id="KW-0067">ATP-binding</keyword>
<dbReference type="NCBIfam" id="NF006585">
    <property type="entry name" value="PRK09111.1"/>
    <property type="match status" value="1"/>
</dbReference>
<evidence type="ECO:0000256" key="11">
    <source>
        <dbReference type="RuleBase" id="RU364063"/>
    </source>
</evidence>
<keyword evidence="6 11" id="KW-0547">Nucleotide-binding</keyword>
<dbReference type="PANTHER" id="PTHR11669:SF0">
    <property type="entry name" value="PROTEIN STICHEL-LIKE 2"/>
    <property type="match status" value="1"/>
</dbReference>
<sequence>MDDAPPDMPENAEGPPLGLDTPSGKVGYTVLARKYRPSRFEDLIGQEAMVRTLTNAFASGRIAHAYMLTGVRGVGKTTTARLIARALNYKTAEVDQPSIVLDPPGEHCAAIQKSAHVDIIEMDAASRTGVGDIREILEGVRYAPVSARYKVYVIDEVHMLSTSAFNALLKTLEEPPPHVKFIFATTEIRKVPVTVLSRCQRFDLKRVDRDELAAHLKGIAQKEGATIEDDGLALIARAAEGSVRDALSLLDQAIVQGGDSDAPVSALQVRDMLGLADRARVLDLLEAALSGDHAKALAEISELYDAGADPAVITRDCLDFVHAITRVKVVGEDADLAEAKETVARLASIAEGLSLAQLTRLFKILLTGLDDVRQAPEPLSAAEMTLLRLSSAASLPSPEDAARMIAEGGPAKETTPAPKPDAPQGAEAPRSENSGAVVDDRDDVLEDAPPLSAYEDEQPDSPDADEPALPAEAKGVEAPVEGPKDFEALIGLLERKRDIRLRSDVERFVRPVSYKPGRIVFEPEAHCPPDLAQRLSRALTDWTGSTWAVMPSTDSRGGETWAERRKRERRELFEVTRRDPAVAEVLKHFPDAELVDVRSASEDADDFASDGEQRQERS</sequence>
<dbReference type="Proteomes" id="UP001595379">
    <property type="component" value="Unassembled WGS sequence"/>
</dbReference>
<dbReference type="Pfam" id="PF12362">
    <property type="entry name" value="DUF3646"/>
    <property type="match status" value="1"/>
</dbReference>
<evidence type="ECO:0000256" key="1">
    <source>
        <dbReference type="ARBA" id="ARBA00006360"/>
    </source>
</evidence>
<dbReference type="PANTHER" id="PTHR11669">
    <property type="entry name" value="REPLICATION FACTOR C / DNA POLYMERASE III GAMMA-TAU SUBUNIT"/>
    <property type="match status" value="1"/>
</dbReference>
<feature type="compositionally biased region" description="Acidic residues" evidence="12">
    <location>
        <begin position="454"/>
        <end position="466"/>
    </location>
</feature>
<dbReference type="NCBIfam" id="TIGR02397">
    <property type="entry name" value="dnaX_nterm"/>
    <property type="match status" value="1"/>
</dbReference>
<dbReference type="Gene3D" id="3.40.50.300">
    <property type="entry name" value="P-loop containing nucleotide triphosphate hydrolases"/>
    <property type="match status" value="1"/>
</dbReference>
<comment type="catalytic activity">
    <reaction evidence="10 11">
        <text>DNA(n) + a 2'-deoxyribonucleoside 5'-triphosphate = DNA(n+1) + diphosphate</text>
        <dbReference type="Rhea" id="RHEA:22508"/>
        <dbReference type="Rhea" id="RHEA-COMP:17339"/>
        <dbReference type="Rhea" id="RHEA-COMP:17340"/>
        <dbReference type="ChEBI" id="CHEBI:33019"/>
        <dbReference type="ChEBI" id="CHEBI:61560"/>
        <dbReference type="ChEBI" id="CHEBI:173112"/>
        <dbReference type="EC" id="2.7.7.7"/>
    </reaction>
</comment>